<dbReference type="AlphaFoldDB" id="A0A545SU05"/>
<proteinExistence type="predicted"/>
<dbReference type="Gene3D" id="3.40.30.10">
    <property type="entry name" value="Glutaredoxin"/>
    <property type="match status" value="1"/>
</dbReference>
<dbReference type="RefSeq" id="WP_142852201.1">
    <property type="nucleotide sequence ID" value="NZ_FXWW01000001.1"/>
</dbReference>
<organism evidence="1 2">
    <name type="scientific">Aliiroseovarius halocynthiae</name>
    <dbReference type="NCBI Taxonomy" id="985055"/>
    <lineage>
        <taxon>Bacteria</taxon>
        <taxon>Pseudomonadati</taxon>
        <taxon>Pseudomonadota</taxon>
        <taxon>Alphaproteobacteria</taxon>
        <taxon>Rhodobacterales</taxon>
        <taxon>Paracoccaceae</taxon>
        <taxon>Aliiroseovarius</taxon>
    </lineage>
</organism>
<gene>
    <name evidence="1" type="ORF">FIL88_02340</name>
</gene>
<name>A0A545SU05_9RHOB</name>
<dbReference type="EMBL" id="VICH01000004">
    <property type="protein sequence ID" value="TQV68449.1"/>
    <property type="molecule type" value="Genomic_DNA"/>
</dbReference>
<dbReference type="InterPro" id="IPR036249">
    <property type="entry name" value="Thioredoxin-like_sf"/>
</dbReference>
<evidence type="ECO:0000313" key="1">
    <source>
        <dbReference type="EMBL" id="TQV68449.1"/>
    </source>
</evidence>
<protein>
    <submittedName>
        <fullName evidence="1">Redoxin domain-containing protein</fullName>
    </submittedName>
</protein>
<accession>A0A545SU05</accession>
<dbReference type="SUPFAM" id="SSF52833">
    <property type="entry name" value="Thioredoxin-like"/>
    <property type="match status" value="1"/>
</dbReference>
<keyword evidence="2" id="KW-1185">Reference proteome</keyword>
<comment type="caution">
    <text evidence="1">The sequence shown here is derived from an EMBL/GenBank/DDBJ whole genome shotgun (WGS) entry which is preliminary data.</text>
</comment>
<dbReference type="OrthoDB" id="119679at2"/>
<dbReference type="Proteomes" id="UP000315816">
    <property type="component" value="Unassembled WGS sequence"/>
</dbReference>
<evidence type="ECO:0000313" key="2">
    <source>
        <dbReference type="Proteomes" id="UP000315816"/>
    </source>
</evidence>
<reference evidence="1 2" key="1">
    <citation type="submission" date="2019-06" db="EMBL/GenBank/DDBJ databases">
        <title>A novel species of marine bacteria.</title>
        <authorList>
            <person name="Wang Y."/>
        </authorList>
    </citation>
    <scope>NUCLEOTIDE SEQUENCE [LARGE SCALE GENOMIC DNA]</scope>
    <source>
        <strain evidence="1 2">MA1-10</strain>
    </source>
</reference>
<sequence>MTNITDVSRMSGTSRDTYTYDTFTTGLILEDLRFKSTDPAPGDRVPDFDLEFINGARLRSDNLGGKPLLLVFGSRTCPVTVSARQPLADLHHKFGDRVRFVLVNTREAHPGEHIPQPKTSSQKREHATKLAAFMGAHFEVALDDINGTFHQAMGPKPNSAYILSPDGVILFRAHWANDTASLAPALQAAVDGTQLRSGKSRRLVRPLLNAIGFLPGVVRDGGGKVERDVWRAVPPFAVLGHLSRLFFFLPTRSRGPAVAITLAIAIIAAIWA</sequence>